<reference evidence="2" key="1">
    <citation type="submission" date="2017-04" db="EMBL/GenBank/DDBJ databases">
        <title>Complete genome sequence of novel T7-like phage PHB02 against Capsular type A Pasteurella multocida.</title>
        <authorList>
            <person name="Chen B.Y."/>
            <person name="Wu B."/>
            <person name="Sun C.E."/>
            <person name="Song Y.J."/>
        </authorList>
    </citation>
    <scope>NUCLEOTIDE SEQUENCE [LARGE SCALE GENOMIC DNA]</scope>
</reference>
<evidence type="ECO:0000313" key="1">
    <source>
        <dbReference type="EMBL" id="ARV77607.1"/>
    </source>
</evidence>
<name>A0A1Y0T3W6_9CAUD</name>
<protein>
    <submittedName>
        <fullName evidence="1">Uncharacterized protein</fullName>
    </submittedName>
</protein>
<keyword evidence="2" id="KW-1185">Reference proteome</keyword>
<dbReference type="Proteomes" id="UP000226151">
    <property type="component" value="Genome"/>
</dbReference>
<dbReference type="EMBL" id="MF034659">
    <property type="protein sequence ID" value="ARV77607.1"/>
    <property type="molecule type" value="Genomic_DNA"/>
</dbReference>
<dbReference type="RefSeq" id="YP_009790782.1">
    <property type="nucleotide sequence ID" value="NC_047831.1"/>
</dbReference>
<proteinExistence type="predicted"/>
<sequence>MLDAYLRVSADGRHVELDAPIDELFVNEFSERAIIKLTKRDVEKLIGRLQVKLKELNVND</sequence>
<organism evidence="1 2">
    <name type="scientific">Pasteurella phage vB_PmuP_PHB02</name>
    <dbReference type="NCBI Taxonomy" id="2005054"/>
    <lineage>
        <taxon>Viruses</taxon>
        <taxon>Duplodnaviria</taxon>
        <taxon>Heunggongvirae</taxon>
        <taxon>Uroviricota</taxon>
        <taxon>Caudoviricetes</taxon>
        <taxon>Autographivirales</taxon>
        <taxon>Autotranscriptaviridae</taxon>
        <taxon>Studiervirinae</taxon>
        <taxon>Wuhanvirus</taxon>
        <taxon>Wuhanvirus PHB02</taxon>
    </lineage>
</organism>
<dbReference type="KEGG" id="vg:54980946"/>
<accession>A0A1Y0T3W6</accession>
<evidence type="ECO:0000313" key="2">
    <source>
        <dbReference type="Proteomes" id="UP000226151"/>
    </source>
</evidence>
<dbReference type="GeneID" id="54980946"/>